<accession>A0A835KM94</accession>
<dbReference type="PANTHER" id="PTHR35832:SF6">
    <property type="entry name" value="EXPRESSED PROTEIN"/>
    <property type="match status" value="1"/>
</dbReference>
<reference evidence="3" key="1">
    <citation type="submission" date="2020-07" db="EMBL/GenBank/DDBJ databases">
        <title>Genome sequence and genetic diversity analysis of an under-domesticated orphan crop, white fonio (Digitaria exilis).</title>
        <authorList>
            <person name="Bennetzen J.L."/>
            <person name="Chen S."/>
            <person name="Ma X."/>
            <person name="Wang X."/>
            <person name="Yssel A.E.J."/>
            <person name="Chaluvadi S.R."/>
            <person name="Johnson M."/>
            <person name="Gangashetty P."/>
            <person name="Hamidou F."/>
            <person name="Sanogo M.D."/>
            <person name="Zwaenepoel A."/>
            <person name="Wallace J."/>
            <person name="Van De Peer Y."/>
            <person name="Van Deynze A."/>
        </authorList>
    </citation>
    <scope>NUCLEOTIDE SEQUENCE</scope>
    <source>
        <tissue evidence="3">Leaves</tissue>
    </source>
</reference>
<dbReference type="OrthoDB" id="694750at2759"/>
<dbReference type="PANTHER" id="PTHR35832">
    <property type="entry name" value="OS12G0248400 PROTEIN-RELATED"/>
    <property type="match status" value="1"/>
</dbReference>
<organism evidence="3 4">
    <name type="scientific">Digitaria exilis</name>
    <dbReference type="NCBI Taxonomy" id="1010633"/>
    <lineage>
        <taxon>Eukaryota</taxon>
        <taxon>Viridiplantae</taxon>
        <taxon>Streptophyta</taxon>
        <taxon>Embryophyta</taxon>
        <taxon>Tracheophyta</taxon>
        <taxon>Spermatophyta</taxon>
        <taxon>Magnoliopsida</taxon>
        <taxon>Liliopsida</taxon>
        <taxon>Poales</taxon>
        <taxon>Poaceae</taxon>
        <taxon>PACMAD clade</taxon>
        <taxon>Panicoideae</taxon>
        <taxon>Panicodae</taxon>
        <taxon>Paniceae</taxon>
        <taxon>Anthephorinae</taxon>
        <taxon>Digitaria</taxon>
    </lineage>
</organism>
<feature type="compositionally biased region" description="Basic and acidic residues" evidence="1">
    <location>
        <begin position="165"/>
        <end position="179"/>
    </location>
</feature>
<protein>
    <recommendedName>
        <fullName evidence="2">Mixed lineage kinase domain-containing protein</fullName>
    </recommendedName>
</protein>
<dbReference type="AlphaFoldDB" id="A0A835KM94"/>
<dbReference type="EMBL" id="JACEFO010000935">
    <property type="protein sequence ID" value="KAF8752444.1"/>
    <property type="molecule type" value="Genomic_DNA"/>
</dbReference>
<name>A0A835KM94_9POAL</name>
<gene>
    <name evidence="3" type="ORF">HU200_011947</name>
</gene>
<dbReference type="Proteomes" id="UP000636709">
    <property type="component" value="Unassembled WGS sequence"/>
</dbReference>
<dbReference type="Gene3D" id="1.20.930.20">
    <property type="entry name" value="Adaptor protein Cbl, N-terminal domain"/>
    <property type="match status" value="1"/>
</dbReference>
<evidence type="ECO:0000313" key="3">
    <source>
        <dbReference type="EMBL" id="KAF8752444.1"/>
    </source>
</evidence>
<evidence type="ECO:0000256" key="1">
    <source>
        <dbReference type="SAM" id="MobiDB-lite"/>
    </source>
</evidence>
<evidence type="ECO:0000313" key="4">
    <source>
        <dbReference type="Proteomes" id="UP000636709"/>
    </source>
</evidence>
<comment type="caution">
    <text evidence="3">The sequence shown here is derived from an EMBL/GenBank/DDBJ whole genome shotgun (WGS) entry which is preliminary data.</text>
</comment>
<feature type="region of interest" description="Disordered" evidence="1">
    <location>
        <begin position="151"/>
        <end position="190"/>
    </location>
</feature>
<dbReference type="CDD" id="cd21037">
    <property type="entry name" value="MLKL_NTD"/>
    <property type="match status" value="1"/>
</dbReference>
<dbReference type="Pfam" id="PF22215">
    <property type="entry name" value="MLKL_N"/>
    <property type="match status" value="1"/>
</dbReference>
<keyword evidence="4" id="KW-1185">Reference proteome</keyword>
<dbReference type="InterPro" id="IPR054000">
    <property type="entry name" value="MLKL_N"/>
</dbReference>
<dbReference type="GO" id="GO:0007166">
    <property type="term" value="P:cell surface receptor signaling pathway"/>
    <property type="evidence" value="ECO:0007669"/>
    <property type="project" value="InterPro"/>
</dbReference>
<dbReference type="InterPro" id="IPR036537">
    <property type="entry name" value="Adaptor_Cbl_N_dom_sf"/>
</dbReference>
<sequence>MSVIRNPAYTFQKSTCKKMEPLSNIRTIVGIAQDILAVLETASRSKRRCGRVAGRVRRVKDILRELDDDGTATDDAAMRSLLETLEEALNSALRQVRRCQRIGFLRGLVLAGGRMADPPDDVESEIDRCVQDLTVACYVRIARLEKALRQQNVTASTDGGGGKSASKEKVTLDGVPDEKAGEEDEENATAAEKATVIGVPVCTLAAGTRKQDHEIVPPSSYGNGYDYWRFSHGQGTCGCCHDYASGPSDAASYYPQTPYLSMFSDDNPDACIII</sequence>
<feature type="domain" description="Mixed lineage kinase" evidence="2">
    <location>
        <begin position="26"/>
        <end position="139"/>
    </location>
</feature>
<evidence type="ECO:0000259" key="2">
    <source>
        <dbReference type="Pfam" id="PF22215"/>
    </source>
</evidence>
<proteinExistence type="predicted"/>
<dbReference type="InterPro" id="IPR059179">
    <property type="entry name" value="MLKL-like_MCAfunc"/>
</dbReference>